<accession>A0A2T4Z1T8</accession>
<organism evidence="14 15">
    <name type="scientific">Desmospora activa DSM 45169</name>
    <dbReference type="NCBI Taxonomy" id="1121389"/>
    <lineage>
        <taxon>Bacteria</taxon>
        <taxon>Bacillati</taxon>
        <taxon>Bacillota</taxon>
        <taxon>Bacilli</taxon>
        <taxon>Bacillales</taxon>
        <taxon>Thermoactinomycetaceae</taxon>
        <taxon>Desmospora</taxon>
    </lineage>
</organism>
<proteinExistence type="inferred from homology"/>
<feature type="transmembrane region" description="Helical" evidence="12">
    <location>
        <begin position="334"/>
        <end position="355"/>
    </location>
</feature>
<evidence type="ECO:0000256" key="3">
    <source>
        <dbReference type="ARBA" id="ARBA00007931"/>
    </source>
</evidence>
<keyword evidence="10" id="KW-0482">Metalloprotease</keyword>
<comment type="caution">
    <text evidence="14">The sequence shown here is derived from an EMBL/GenBank/DDBJ whole genome shotgun (WGS) entry which is preliminary data.</text>
</comment>
<feature type="transmembrane region" description="Helical" evidence="12">
    <location>
        <begin position="42"/>
        <end position="71"/>
    </location>
</feature>
<keyword evidence="6" id="KW-0479">Metal-binding</keyword>
<evidence type="ECO:0000256" key="11">
    <source>
        <dbReference type="ARBA" id="ARBA00023136"/>
    </source>
</evidence>
<evidence type="ECO:0000313" key="15">
    <source>
        <dbReference type="Proteomes" id="UP000241639"/>
    </source>
</evidence>
<evidence type="ECO:0000256" key="5">
    <source>
        <dbReference type="ARBA" id="ARBA00022692"/>
    </source>
</evidence>
<keyword evidence="5 12" id="KW-0812">Transmembrane</keyword>
<keyword evidence="8" id="KW-0862">Zinc</keyword>
<feature type="transmembrane region" description="Helical" evidence="12">
    <location>
        <begin position="140"/>
        <end position="162"/>
    </location>
</feature>
<gene>
    <name evidence="14" type="ORF">C8J48_3399</name>
</gene>
<evidence type="ECO:0000256" key="12">
    <source>
        <dbReference type="SAM" id="Phobius"/>
    </source>
</evidence>
<dbReference type="OrthoDB" id="9781963at2"/>
<dbReference type="GO" id="GO:0046872">
    <property type="term" value="F:metal ion binding"/>
    <property type="evidence" value="ECO:0007669"/>
    <property type="project" value="UniProtKB-KW"/>
</dbReference>
<evidence type="ECO:0000256" key="7">
    <source>
        <dbReference type="ARBA" id="ARBA00022801"/>
    </source>
</evidence>
<dbReference type="GO" id="GO:0008237">
    <property type="term" value="F:metallopeptidase activity"/>
    <property type="evidence" value="ECO:0007669"/>
    <property type="project" value="UniProtKB-KW"/>
</dbReference>
<evidence type="ECO:0000259" key="13">
    <source>
        <dbReference type="Pfam" id="PF02163"/>
    </source>
</evidence>
<evidence type="ECO:0000256" key="2">
    <source>
        <dbReference type="ARBA" id="ARBA00004141"/>
    </source>
</evidence>
<feature type="domain" description="Peptidase M50" evidence="13">
    <location>
        <begin position="60"/>
        <end position="133"/>
    </location>
</feature>
<feature type="transmembrane region" description="Helical" evidence="12">
    <location>
        <begin position="83"/>
        <end position="101"/>
    </location>
</feature>
<evidence type="ECO:0000256" key="6">
    <source>
        <dbReference type="ARBA" id="ARBA00022723"/>
    </source>
</evidence>
<dbReference type="AlphaFoldDB" id="A0A2T4Z1T8"/>
<evidence type="ECO:0000256" key="1">
    <source>
        <dbReference type="ARBA" id="ARBA00001947"/>
    </source>
</evidence>
<feature type="transmembrane region" description="Helical" evidence="12">
    <location>
        <begin position="174"/>
        <end position="207"/>
    </location>
</feature>
<feature type="domain" description="Peptidase M50" evidence="13">
    <location>
        <begin position="142"/>
        <end position="173"/>
    </location>
</feature>
<dbReference type="CDD" id="cd06160">
    <property type="entry name" value="S2P-M50_like_2"/>
    <property type="match status" value="1"/>
</dbReference>
<evidence type="ECO:0000256" key="9">
    <source>
        <dbReference type="ARBA" id="ARBA00022989"/>
    </source>
</evidence>
<feature type="transmembrane region" description="Helical" evidence="12">
    <location>
        <begin position="113"/>
        <end position="133"/>
    </location>
</feature>
<comment type="similarity">
    <text evidence="3">Belongs to the peptidase M50B family.</text>
</comment>
<evidence type="ECO:0000256" key="8">
    <source>
        <dbReference type="ARBA" id="ARBA00022833"/>
    </source>
</evidence>
<evidence type="ECO:0000313" key="14">
    <source>
        <dbReference type="EMBL" id="PTM54747.1"/>
    </source>
</evidence>
<dbReference type="Pfam" id="PF02163">
    <property type="entry name" value="Peptidase_M50"/>
    <property type="match status" value="2"/>
</dbReference>
<comment type="cofactor">
    <cofactor evidence="1">
        <name>Zn(2+)</name>
        <dbReference type="ChEBI" id="CHEBI:29105"/>
    </cofactor>
</comment>
<evidence type="ECO:0000256" key="10">
    <source>
        <dbReference type="ARBA" id="ARBA00023049"/>
    </source>
</evidence>
<dbReference type="EMBL" id="PZZP01000003">
    <property type="protein sequence ID" value="PTM54747.1"/>
    <property type="molecule type" value="Genomic_DNA"/>
</dbReference>
<protein>
    <submittedName>
        <fullName evidence="14">Zn-dependent protease</fullName>
    </submittedName>
</protein>
<keyword evidence="7" id="KW-0378">Hydrolase</keyword>
<dbReference type="RefSeq" id="WP_107728376.1">
    <property type="nucleotide sequence ID" value="NZ_PZZP01000003.1"/>
</dbReference>
<dbReference type="InterPro" id="IPR008915">
    <property type="entry name" value="Peptidase_M50"/>
</dbReference>
<dbReference type="GO" id="GO:0016020">
    <property type="term" value="C:membrane"/>
    <property type="evidence" value="ECO:0007669"/>
    <property type="project" value="UniProtKB-SubCell"/>
</dbReference>
<dbReference type="GO" id="GO:0006508">
    <property type="term" value="P:proteolysis"/>
    <property type="evidence" value="ECO:0007669"/>
    <property type="project" value="UniProtKB-KW"/>
</dbReference>
<reference evidence="14 15" key="1">
    <citation type="submission" date="2018-04" db="EMBL/GenBank/DDBJ databases">
        <title>Genomic Encyclopedia of Archaeal and Bacterial Type Strains, Phase II (KMG-II): from individual species to whole genera.</title>
        <authorList>
            <person name="Goeker M."/>
        </authorList>
    </citation>
    <scope>NUCLEOTIDE SEQUENCE [LARGE SCALE GENOMIC DNA]</scope>
    <source>
        <strain evidence="14 15">DSM 45169</strain>
    </source>
</reference>
<sequence>MGSDQKEKRRSKGRLAKIGGYVGRALRSIPTLLKPGKAGCTFWSMVVTAVVYTLIFPWTFSVGLVVMIFIHEMGHVWAAKRKGLPVSAPAFIPFVGALITLKKQPRDAVTEAYVALGGPVVGAAGAFACYLLYRWTGWEALLPIAFIGFILNLFNLLPIHPLDGGRIVTAISRWFWLVGLVAGLWLILYTLNILLVLIWLLFAYQLWDAYIPRKRAKMRTLRTTAHFQPALFEDVGMLIPGERHQRDLSFEQYCTLREREHWCDIHYPGVGIVHRLRGFSGRFQRVRLMETRIEQEKGERRILMEMLLTYIPGEDETLLRKDRAYYQVRARVRLGYSLAYFGLGAFLVHMVWRLASFSLTGPLMVS</sequence>
<keyword evidence="9 12" id="KW-1133">Transmembrane helix</keyword>
<keyword evidence="15" id="KW-1185">Reference proteome</keyword>
<dbReference type="PANTHER" id="PTHR39188">
    <property type="entry name" value="MEMBRANE-ASSOCIATED ZINC METALLOPROTEASE M50B"/>
    <property type="match status" value="1"/>
</dbReference>
<comment type="subcellular location">
    <subcellularLocation>
        <location evidence="2">Membrane</location>
        <topology evidence="2">Multi-pass membrane protein</topology>
    </subcellularLocation>
</comment>
<dbReference type="PANTHER" id="PTHR39188:SF3">
    <property type="entry name" value="STAGE IV SPORULATION PROTEIN FB"/>
    <property type="match status" value="1"/>
</dbReference>
<evidence type="ECO:0000256" key="4">
    <source>
        <dbReference type="ARBA" id="ARBA00022670"/>
    </source>
</evidence>
<name>A0A2T4Z1T8_9BACL</name>
<dbReference type="Proteomes" id="UP000241639">
    <property type="component" value="Unassembled WGS sequence"/>
</dbReference>
<keyword evidence="4 14" id="KW-0645">Protease</keyword>
<keyword evidence="11 12" id="KW-0472">Membrane</keyword>